<dbReference type="SUPFAM" id="SSF53383">
    <property type="entry name" value="PLP-dependent transferases"/>
    <property type="match status" value="1"/>
</dbReference>
<proteinExistence type="inferred from homology"/>
<dbReference type="InterPro" id="IPR015422">
    <property type="entry name" value="PyrdxlP-dep_Trfase_small"/>
</dbReference>
<sequence>MESSVGNEHPAFWKVADDCLIRYSGGAPFIRRIIERADGVYLYDADGKRIIDFTSGQMSSILGHSNPAIVSIIHRQVANLDHLFSGMLSRPVVDLASKLCDMLPPGLDKVQLLSTGGESNECAIRVNDLSMFNFLRDFDEFQIAKMYTGKFEIVGLSNSWHGVTFAAASMTYQRTRKGYGPAAAGSLVLPTPNGYRSPFRNPDGTYDWKTELDYGFSLVDAQSVGSLAAVIVEPILSSGGVIVLPPGYLRRLKEHCVMRGMLLIVDEAQTGVGRTGKNWAFEHDGVVPDILTLSKTLGAGLPLSAVITSNEIEQVVHSLTTHVSDPLPAAVGLQVLQMLERDNLALQAERLGQRFRAFLLGLQTQYECIGEVRGMGLMQGMEIVKDRTTKEPDEALATALSDRMLELGLSANVLRIPGIGSSFRMAPPLTITQDELDAGLAIIAEAFRTTPGANVMLAVHRH</sequence>
<dbReference type="PROSITE" id="PS00600">
    <property type="entry name" value="AA_TRANSFER_CLASS_3"/>
    <property type="match status" value="1"/>
</dbReference>
<dbReference type="InterPro" id="IPR049704">
    <property type="entry name" value="Aminotrans_3_PPA_site"/>
</dbReference>
<dbReference type="GO" id="GO:0008483">
    <property type="term" value="F:transaminase activity"/>
    <property type="evidence" value="ECO:0007669"/>
    <property type="project" value="UniProtKB-KW"/>
</dbReference>
<dbReference type="InterPro" id="IPR015424">
    <property type="entry name" value="PyrdxlP-dep_Trfase"/>
</dbReference>
<evidence type="ECO:0000256" key="1">
    <source>
        <dbReference type="ARBA" id="ARBA00008954"/>
    </source>
</evidence>
<dbReference type="InterPro" id="IPR005814">
    <property type="entry name" value="Aminotrans_3"/>
</dbReference>
<dbReference type="PANTHER" id="PTHR45688">
    <property type="match status" value="1"/>
</dbReference>
<keyword evidence="4" id="KW-0808">Transferase</keyword>
<dbReference type="GO" id="GO:0005739">
    <property type="term" value="C:mitochondrion"/>
    <property type="evidence" value="ECO:0007669"/>
    <property type="project" value="TreeGrafter"/>
</dbReference>
<evidence type="ECO:0000256" key="2">
    <source>
        <dbReference type="ARBA" id="ARBA00022898"/>
    </source>
</evidence>
<dbReference type="Pfam" id="PF00202">
    <property type="entry name" value="Aminotran_3"/>
    <property type="match status" value="1"/>
</dbReference>
<dbReference type="CDD" id="cd00610">
    <property type="entry name" value="OAT_like"/>
    <property type="match status" value="1"/>
</dbReference>
<dbReference type="EMBL" id="JACAZH010000003">
    <property type="protein sequence ID" value="KAF7373605.1"/>
    <property type="molecule type" value="Genomic_DNA"/>
</dbReference>
<dbReference type="OrthoDB" id="10261433at2759"/>
<gene>
    <name evidence="4" type="ORF">MSAN_00570900</name>
</gene>
<dbReference type="AlphaFoldDB" id="A0A8H6Z6S4"/>
<evidence type="ECO:0000313" key="5">
    <source>
        <dbReference type="Proteomes" id="UP000623467"/>
    </source>
</evidence>
<comment type="similarity">
    <text evidence="1 3">Belongs to the class-III pyridoxal-phosphate-dependent aminotransferase family.</text>
</comment>
<name>A0A8H6Z6S4_9AGAR</name>
<protein>
    <submittedName>
        <fullName evidence="4">Aminotransferase class-iii</fullName>
    </submittedName>
</protein>
<dbReference type="Gene3D" id="3.90.1150.10">
    <property type="entry name" value="Aspartate Aminotransferase, domain 1"/>
    <property type="match status" value="1"/>
</dbReference>
<keyword evidence="2 3" id="KW-0663">Pyridoxal phosphate</keyword>
<dbReference type="PIRSF" id="PIRSF000521">
    <property type="entry name" value="Transaminase_4ab_Lys_Orn"/>
    <property type="match status" value="1"/>
</dbReference>
<organism evidence="4 5">
    <name type="scientific">Mycena sanguinolenta</name>
    <dbReference type="NCBI Taxonomy" id="230812"/>
    <lineage>
        <taxon>Eukaryota</taxon>
        <taxon>Fungi</taxon>
        <taxon>Dikarya</taxon>
        <taxon>Basidiomycota</taxon>
        <taxon>Agaricomycotina</taxon>
        <taxon>Agaricomycetes</taxon>
        <taxon>Agaricomycetidae</taxon>
        <taxon>Agaricales</taxon>
        <taxon>Marasmiineae</taxon>
        <taxon>Mycenaceae</taxon>
        <taxon>Mycena</taxon>
    </lineage>
</organism>
<evidence type="ECO:0000313" key="4">
    <source>
        <dbReference type="EMBL" id="KAF7373605.1"/>
    </source>
</evidence>
<keyword evidence="4" id="KW-0032">Aminotransferase</keyword>
<dbReference type="InterPro" id="IPR015421">
    <property type="entry name" value="PyrdxlP-dep_Trfase_major"/>
</dbReference>
<evidence type="ECO:0000256" key="3">
    <source>
        <dbReference type="RuleBase" id="RU003560"/>
    </source>
</evidence>
<dbReference type="PANTHER" id="PTHR45688:SF13">
    <property type="entry name" value="ALANINE--GLYOXYLATE AMINOTRANSFERASE 2-LIKE"/>
    <property type="match status" value="1"/>
</dbReference>
<dbReference type="Proteomes" id="UP000623467">
    <property type="component" value="Unassembled WGS sequence"/>
</dbReference>
<accession>A0A8H6Z6S4</accession>
<dbReference type="Gene3D" id="3.40.640.10">
    <property type="entry name" value="Type I PLP-dependent aspartate aminotransferase-like (Major domain)"/>
    <property type="match status" value="1"/>
</dbReference>
<keyword evidence="5" id="KW-1185">Reference proteome</keyword>
<comment type="caution">
    <text evidence="4">The sequence shown here is derived from an EMBL/GenBank/DDBJ whole genome shotgun (WGS) entry which is preliminary data.</text>
</comment>
<dbReference type="GO" id="GO:0030170">
    <property type="term" value="F:pyridoxal phosphate binding"/>
    <property type="evidence" value="ECO:0007669"/>
    <property type="project" value="InterPro"/>
</dbReference>
<reference evidence="4" key="1">
    <citation type="submission" date="2020-05" db="EMBL/GenBank/DDBJ databases">
        <title>Mycena genomes resolve the evolution of fungal bioluminescence.</title>
        <authorList>
            <person name="Tsai I.J."/>
        </authorList>
    </citation>
    <scope>NUCLEOTIDE SEQUENCE</scope>
    <source>
        <strain evidence="4">160909Yilan</strain>
    </source>
</reference>